<feature type="domain" description="Beta-lactamase-related" evidence="2">
    <location>
        <begin position="15"/>
        <end position="136"/>
    </location>
</feature>
<keyword evidence="1" id="KW-1133">Transmembrane helix</keyword>
<organism evidence="3 4">
    <name type="scientific">Nocardiopsis sinuspersici</name>
    <dbReference type="NCBI Taxonomy" id="501010"/>
    <lineage>
        <taxon>Bacteria</taxon>
        <taxon>Bacillati</taxon>
        <taxon>Actinomycetota</taxon>
        <taxon>Actinomycetes</taxon>
        <taxon>Streptosporangiales</taxon>
        <taxon>Nocardiopsidaceae</taxon>
        <taxon>Nocardiopsis</taxon>
    </lineage>
</organism>
<dbReference type="InterPro" id="IPR050789">
    <property type="entry name" value="Diverse_Enzym_Activities"/>
</dbReference>
<evidence type="ECO:0000313" key="4">
    <source>
        <dbReference type="Proteomes" id="UP000584931"/>
    </source>
</evidence>
<reference evidence="3 4" key="1">
    <citation type="submission" date="2020-07" db="EMBL/GenBank/DDBJ databases">
        <title>Sequencing the genomes of 1000 actinobacteria strains.</title>
        <authorList>
            <person name="Klenk H.-P."/>
        </authorList>
    </citation>
    <scope>NUCLEOTIDE SEQUENCE [LARGE SCALE GENOMIC DNA]</scope>
    <source>
        <strain evidence="3 4">DSM 45278</strain>
    </source>
</reference>
<evidence type="ECO:0000259" key="2">
    <source>
        <dbReference type="Pfam" id="PF00144"/>
    </source>
</evidence>
<accession>A0A7Y9X7U1</accession>
<dbReference type="SUPFAM" id="SSF56601">
    <property type="entry name" value="beta-lactamase/transpeptidase-like"/>
    <property type="match status" value="1"/>
</dbReference>
<dbReference type="EMBL" id="JACCHL010000001">
    <property type="protein sequence ID" value="NYH50786.1"/>
    <property type="molecule type" value="Genomic_DNA"/>
</dbReference>
<gene>
    <name evidence="3" type="ORF">HNR06_000375</name>
</gene>
<comment type="caution">
    <text evidence="3">The sequence shown here is derived from an EMBL/GenBank/DDBJ whole genome shotgun (WGS) entry which is preliminary data.</text>
</comment>
<keyword evidence="1" id="KW-0472">Membrane</keyword>
<proteinExistence type="predicted"/>
<feature type="transmembrane region" description="Helical" evidence="1">
    <location>
        <begin position="186"/>
        <end position="208"/>
    </location>
</feature>
<name>A0A7Y9X7U1_9ACTN</name>
<sequence length="226" mass="23525">MSDTAFPEKGAPVPDDLEGAVARLAGVGLAADPGAEEHYHNPDHHVAARMVEVVGGRSFGAFLDERTFTPLGMDGTVTVDTADEVFAAGVARGHIAVLGRAVAVTEPEGYFNGAGGVVTTADDMARWLTAQNNGGEGAVGARERPWWRTAVRLLPGFAVIAAAVFANRLVALPAQGRHITWEQTFYVAPTGLTPLVAAALAVAAVYAVRLARLLRPEVTPPGPRGA</sequence>
<dbReference type="InterPro" id="IPR012338">
    <property type="entry name" value="Beta-lactam/transpept-like"/>
</dbReference>
<dbReference type="PANTHER" id="PTHR43283">
    <property type="entry name" value="BETA-LACTAMASE-RELATED"/>
    <property type="match status" value="1"/>
</dbReference>
<evidence type="ECO:0000256" key="1">
    <source>
        <dbReference type="SAM" id="Phobius"/>
    </source>
</evidence>
<keyword evidence="1" id="KW-0812">Transmembrane</keyword>
<feature type="transmembrane region" description="Helical" evidence="1">
    <location>
        <begin position="153"/>
        <end position="174"/>
    </location>
</feature>
<dbReference type="Pfam" id="PF00144">
    <property type="entry name" value="Beta-lactamase"/>
    <property type="match status" value="1"/>
</dbReference>
<protein>
    <submittedName>
        <fullName evidence="3">CubicO group peptidase (Beta-lactamase class C family)</fullName>
    </submittedName>
</protein>
<dbReference type="Proteomes" id="UP000584931">
    <property type="component" value="Unassembled WGS sequence"/>
</dbReference>
<evidence type="ECO:0000313" key="3">
    <source>
        <dbReference type="EMBL" id="NYH50786.1"/>
    </source>
</evidence>
<dbReference type="AlphaFoldDB" id="A0A7Y9X7U1"/>
<dbReference type="Gene3D" id="3.40.710.10">
    <property type="entry name" value="DD-peptidase/beta-lactamase superfamily"/>
    <property type="match status" value="1"/>
</dbReference>
<dbReference type="InterPro" id="IPR001466">
    <property type="entry name" value="Beta-lactam-related"/>
</dbReference>